<evidence type="ECO:0000313" key="3">
    <source>
        <dbReference type="EMBL" id="RNA17888.1"/>
    </source>
</evidence>
<dbReference type="Gene3D" id="2.40.50.90">
    <property type="match status" value="2"/>
</dbReference>
<evidence type="ECO:0000256" key="1">
    <source>
        <dbReference type="SAM" id="Coils"/>
    </source>
</evidence>
<dbReference type="InterPro" id="IPR002999">
    <property type="entry name" value="Tudor"/>
</dbReference>
<keyword evidence="1" id="KW-0175">Coiled coil</keyword>
<reference evidence="3 4" key="1">
    <citation type="journal article" date="2018" name="Sci. Rep.">
        <title>Genomic signatures of local adaptation to the degree of environmental predictability in rotifers.</title>
        <authorList>
            <person name="Franch-Gras L."/>
            <person name="Hahn C."/>
            <person name="Garcia-Roger E.M."/>
            <person name="Carmona M.J."/>
            <person name="Serra M."/>
            <person name="Gomez A."/>
        </authorList>
    </citation>
    <scope>NUCLEOTIDE SEQUENCE [LARGE SCALE GENOMIC DNA]</scope>
    <source>
        <strain evidence="3">HYR1</strain>
    </source>
</reference>
<dbReference type="InterPro" id="IPR035437">
    <property type="entry name" value="SNase_OB-fold_sf"/>
</dbReference>
<feature type="coiled-coil region" evidence="1">
    <location>
        <begin position="849"/>
        <end position="876"/>
    </location>
</feature>
<dbReference type="GO" id="GO:0043186">
    <property type="term" value="C:P granule"/>
    <property type="evidence" value="ECO:0007669"/>
    <property type="project" value="TreeGrafter"/>
</dbReference>
<dbReference type="STRING" id="10195.A0A3M7R3R8"/>
<dbReference type="Proteomes" id="UP000276133">
    <property type="component" value="Unassembled WGS sequence"/>
</dbReference>
<dbReference type="GO" id="GO:0034587">
    <property type="term" value="P:piRNA processing"/>
    <property type="evidence" value="ECO:0007669"/>
    <property type="project" value="TreeGrafter"/>
</dbReference>
<evidence type="ECO:0000259" key="2">
    <source>
        <dbReference type="PROSITE" id="PS50304"/>
    </source>
</evidence>
<name>A0A3M7R3R8_BRAPC</name>
<organism evidence="3 4">
    <name type="scientific">Brachionus plicatilis</name>
    <name type="common">Marine rotifer</name>
    <name type="synonym">Brachionus muelleri</name>
    <dbReference type="NCBI Taxonomy" id="10195"/>
    <lineage>
        <taxon>Eukaryota</taxon>
        <taxon>Metazoa</taxon>
        <taxon>Spiralia</taxon>
        <taxon>Gnathifera</taxon>
        <taxon>Rotifera</taxon>
        <taxon>Eurotatoria</taxon>
        <taxon>Monogononta</taxon>
        <taxon>Pseudotrocha</taxon>
        <taxon>Ploima</taxon>
        <taxon>Brachionidae</taxon>
        <taxon>Brachionus</taxon>
    </lineage>
</organism>
<dbReference type="AlphaFoldDB" id="A0A3M7R3R8"/>
<dbReference type="PROSITE" id="PS50304">
    <property type="entry name" value="TUDOR"/>
    <property type="match status" value="4"/>
</dbReference>
<comment type="caution">
    <text evidence="3">The sequence shown here is derived from an EMBL/GenBank/DDBJ whole genome shotgun (WGS) entry which is preliminary data.</text>
</comment>
<feature type="domain" description="Tudor" evidence="2">
    <location>
        <begin position="875"/>
        <end position="935"/>
    </location>
</feature>
<dbReference type="SMART" id="SM00333">
    <property type="entry name" value="TUDOR"/>
    <property type="match status" value="5"/>
</dbReference>
<dbReference type="PANTHER" id="PTHR22948">
    <property type="entry name" value="TUDOR DOMAIN CONTAINING PROTEIN"/>
    <property type="match status" value="1"/>
</dbReference>
<dbReference type="GO" id="GO:0030719">
    <property type="term" value="P:P granule organization"/>
    <property type="evidence" value="ECO:0007669"/>
    <property type="project" value="TreeGrafter"/>
</dbReference>
<dbReference type="Gene3D" id="2.30.30.140">
    <property type="match status" value="5"/>
</dbReference>
<dbReference type="CDD" id="cd20379">
    <property type="entry name" value="Tudor_dTUD-like"/>
    <property type="match status" value="2"/>
</dbReference>
<dbReference type="OrthoDB" id="10052065at2759"/>
<sequence>MSELKVNDTLEALFEVDSKWYRVEVRSLKPLDIYFLDFGNSQTIAQLVPKTLRYRLKFESDSQTDLFNLDYQAIRCRYESNTENRVSQFLEKISQIEDIEAGFELTVLESNPQHQQQDSYLVTLDQDHKQRLKQEPKIEEKIEEEKIEEKIEEEMEEGKASIQLESGSVIDEVSFVHIESISEFYVQTQDTLRLFIDFQAKIQRLLELMLSNKSSQENKQELFKKGDFVFGKFLSDMNWYRAVIISIEENSGQKSELSELANDGRLYDVYFLDYGNKQENLPSSLLYSFDSVKQLNKNLNLMAASELNSIIEMPFQAICCQLVDKKNNTRNNEVLKSLLLECLNFSIKIADTSKQKILDNLEIDKYLVYLSTDGKCLQDQFEDELKVEKCLISPNGVYECKLSNLDKDIYVNLIDQVDEFLKLETLLTSDEKIVSKWRSDATPNLADLVLARYVLDEQTSTWCRARITKKINNVFDVFFIDYGNESLHLSLEDLAPLGALYSLSKYPPFAHKIQLRKIQIDVQKHGQHLSQFLDENFKIKVLSVEQEELCCCLVVELWDSSMSKCLNEIIDEETLSDKIEQTNVHHLYSANKTSELKVNVNYAFMDDLLKPFYFCLSDDLASRCQLDSQLNQFYSTNDEEASHFALNAYIAVHSDNSWYRAQIKQMLDTNSIFVFYIDYGFDELIELTEQNKKQKLRKLHAKFYQYPRFVFGAALLNPMAAKADSYELINFESNDNQTLRQTLEHYFTASDSEQFDLVILCKLSATRDLSQNFMPNEDYYGIEMYNADAMCLNEMIVASKHKKATKPASIRLTIEQIPKQKPLNDQYYVFARAPDHFYVYNEERVLQVQVKTQETCANILQQLEEYEKESQEEERIQVDDLVYAKYDDEETWYRCRVTNCDRESGKFELFYLDFGNVEIVSGSDVLTGWSEHHLQPFVSYEPQAYKCTLYGLANKEYSLEEKNKFKQFTSDKVFDVSFIKVNADRVNEVGLQIGDKSETNVHMFCIGQGIAGLGSFDTILKSKRTSEENKFYINLLSGF</sequence>
<dbReference type="GO" id="GO:0007283">
    <property type="term" value="P:spermatogenesis"/>
    <property type="evidence" value="ECO:0007669"/>
    <property type="project" value="TreeGrafter"/>
</dbReference>
<dbReference type="EMBL" id="REGN01004350">
    <property type="protein sequence ID" value="RNA17888.1"/>
    <property type="molecule type" value="Genomic_DNA"/>
</dbReference>
<evidence type="ECO:0000313" key="4">
    <source>
        <dbReference type="Proteomes" id="UP000276133"/>
    </source>
</evidence>
<accession>A0A3M7R3R8</accession>
<protein>
    <submittedName>
        <fullName evidence="3">Maternal tudor isoform X1</fullName>
    </submittedName>
</protein>
<proteinExistence type="predicted"/>
<feature type="domain" description="Tudor" evidence="2">
    <location>
        <begin position="3"/>
        <end position="59"/>
    </location>
</feature>
<dbReference type="InterPro" id="IPR050621">
    <property type="entry name" value="Tudor_domain_containing"/>
</dbReference>
<feature type="domain" description="Tudor" evidence="2">
    <location>
        <begin position="641"/>
        <end position="700"/>
    </location>
</feature>
<dbReference type="SUPFAM" id="SSF63748">
    <property type="entry name" value="Tudor/PWWP/MBT"/>
    <property type="match status" value="4"/>
</dbReference>
<gene>
    <name evidence="3" type="ORF">BpHYR1_054530</name>
</gene>
<dbReference type="PANTHER" id="PTHR22948:SF29">
    <property type="entry name" value="FI02030P-RELATED"/>
    <property type="match status" value="1"/>
</dbReference>
<dbReference type="Pfam" id="PF00567">
    <property type="entry name" value="TUDOR"/>
    <property type="match status" value="4"/>
</dbReference>
<feature type="domain" description="Tudor" evidence="2">
    <location>
        <begin position="222"/>
        <end position="295"/>
    </location>
</feature>
<dbReference type="FunFam" id="2.30.30.140:FF:000018">
    <property type="entry name" value="Serine/threonine-protein kinase 31"/>
    <property type="match status" value="1"/>
</dbReference>
<keyword evidence="4" id="KW-1185">Reference proteome</keyword>